<evidence type="ECO:0000259" key="16">
    <source>
        <dbReference type="SMART" id="SM00962"/>
    </source>
</evidence>
<evidence type="ECO:0000256" key="11">
    <source>
        <dbReference type="ARBA" id="ARBA00023225"/>
    </source>
</evidence>
<comment type="function">
    <text evidence="12">Necessary for flagellar biosynthesis. May be involved in translocation of the flagellum.</text>
</comment>
<proteinExistence type="inferred from homology"/>
<keyword evidence="11" id="KW-1006">Bacterial flagellum protein export</keyword>
<accession>A0ABM7W8P8</accession>
<evidence type="ECO:0000256" key="5">
    <source>
        <dbReference type="ARBA" id="ARBA00022475"/>
    </source>
</evidence>
<evidence type="ECO:0000259" key="15">
    <source>
        <dbReference type="SMART" id="SM00382"/>
    </source>
</evidence>
<dbReference type="SMART" id="SM00962">
    <property type="entry name" value="SRP54"/>
    <property type="match status" value="1"/>
</dbReference>
<dbReference type="Proteomes" id="UP000830055">
    <property type="component" value="Chromosome"/>
</dbReference>
<feature type="region of interest" description="Disordered" evidence="14">
    <location>
        <begin position="150"/>
        <end position="174"/>
    </location>
</feature>
<dbReference type="PANTHER" id="PTHR43134">
    <property type="entry name" value="SIGNAL RECOGNITION PARTICLE RECEPTOR SUBUNIT ALPHA"/>
    <property type="match status" value="1"/>
</dbReference>
<dbReference type="CDD" id="cd17873">
    <property type="entry name" value="FlhF"/>
    <property type="match status" value="1"/>
</dbReference>
<evidence type="ECO:0000256" key="9">
    <source>
        <dbReference type="ARBA" id="ARBA00023134"/>
    </source>
</evidence>
<dbReference type="InterPro" id="IPR027417">
    <property type="entry name" value="P-loop_NTPase"/>
</dbReference>
<name>A0ABM7W8P8_9BACT</name>
<dbReference type="InterPro" id="IPR020006">
    <property type="entry name" value="FlhF"/>
</dbReference>
<evidence type="ECO:0000256" key="10">
    <source>
        <dbReference type="ARBA" id="ARBA00023136"/>
    </source>
</evidence>
<keyword evidence="17" id="KW-0282">Flagellum</keyword>
<dbReference type="Gene3D" id="3.40.50.300">
    <property type="entry name" value="P-loop containing nucleotide triphosphate hydrolases"/>
    <property type="match status" value="1"/>
</dbReference>
<evidence type="ECO:0000256" key="1">
    <source>
        <dbReference type="ARBA" id="ARBA00004413"/>
    </source>
</evidence>
<keyword evidence="10" id="KW-0472">Membrane</keyword>
<evidence type="ECO:0000256" key="13">
    <source>
        <dbReference type="NCBIfam" id="TIGR03499"/>
    </source>
</evidence>
<organism evidence="17 18">
    <name type="scientific">Desulfofustis limnaeus</name>
    <dbReference type="NCBI Taxonomy" id="2740163"/>
    <lineage>
        <taxon>Bacteria</taxon>
        <taxon>Pseudomonadati</taxon>
        <taxon>Thermodesulfobacteriota</taxon>
        <taxon>Desulfobulbia</taxon>
        <taxon>Desulfobulbales</taxon>
        <taxon>Desulfocapsaceae</taxon>
        <taxon>Desulfofustis</taxon>
    </lineage>
</organism>
<keyword evidence="5" id="KW-1003">Cell membrane</keyword>
<keyword evidence="17" id="KW-0966">Cell projection</keyword>
<evidence type="ECO:0000256" key="14">
    <source>
        <dbReference type="SAM" id="MobiDB-lite"/>
    </source>
</evidence>
<evidence type="ECO:0000256" key="12">
    <source>
        <dbReference type="ARBA" id="ARBA00025337"/>
    </source>
</evidence>
<feature type="domain" description="AAA+ ATPase" evidence="15">
    <location>
        <begin position="236"/>
        <end position="427"/>
    </location>
</feature>
<dbReference type="NCBIfam" id="TIGR03499">
    <property type="entry name" value="FlhF"/>
    <property type="match status" value="1"/>
</dbReference>
<keyword evidence="17" id="KW-0969">Cilium</keyword>
<evidence type="ECO:0000256" key="6">
    <source>
        <dbReference type="ARBA" id="ARBA00022741"/>
    </source>
</evidence>
<dbReference type="Gene3D" id="1.20.120.1380">
    <property type="entry name" value="Flagellar FlhF biosynthesis protein, N domain"/>
    <property type="match status" value="1"/>
</dbReference>
<protein>
    <recommendedName>
        <fullName evidence="3 13">Flagellar biosynthesis protein FlhF</fullName>
    </recommendedName>
</protein>
<keyword evidence="18" id="KW-1185">Reference proteome</keyword>
<keyword evidence="9" id="KW-0342">GTP-binding</keyword>
<sequence>MQVKIFESPDMATGLKMIRRELGPDAMILSTRTIRNGKLGLLGKPVLEITAAVDNRAPEPQPPPSPVFGNPLRRTAQRAYEQHSTTVDQPPASDAPTVALEKKRAPWFTPPPLQPQVEVNNVGVTEQAAMAQELNALKEMVAGLSGEISRMATQPPPQSPPAAAAPDPAPAGRDPLVNYLSGHGVAPENCATIAAFAKESLSFADLSRPAVYQSFLRRAIADFLPIAPLDLSPQGGKRRLALVGPTGVGKTTTLAKLAAAFLAAGSGSIALITIDTYRIAAVEQLKVYGEIMRVPVEVVISPAHLQAALEKHRERDLILIDTAGRSPRDAISIEELASFLAVDATVEKHLVLSAVARESELLETVERFRPVGIDRTIFTKIDECGSLGVLLNVQIRNPAPLSCLTNGQRVPEDLLLIDHETLSGLILPPGEGSQS</sequence>
<keyword evidence="4" id="KW-0813">Transport</keyword>
<evidence type="ECO:0000256" key="7">
    <source>
        <dbReference type="ARBA" id="ARBA00022795"/>
    </source>
</evidence>
<evidence type="ECO:0000256" key="8">
    <source>
        <dbReference type="ARBA" id="ARBA00022927"/>
    </source>
</evidence>
<dbReference type="InterPro" id="IPR047040">
    <property type="entry name" value="FlhF__GTPase_dom"/>
</dbReference>
<dbReference type="SUPFAM" id="SSF52540">
    <property type="entry name" value="P-loop containing nucleoside triphosphate hydrolases"/>
    <property type="match status" value="1"/>
</dbReference>
<dbReference type="Pfam" id="PF00448">
    <property type="entry name" value="SRP54"/>
    <property type="match status" value="1"/>
</dbReference>
<dbReference type="RefSeq" id="WP_284154380.1">
    <property type="nucleotide sequence ID" value="NZ_AP025516.1"/>
</dbReference>
<comment type="similarity">
    <text evidence="2">Belongs to the GTP-binding SRP family.</text>
</comment>
<keyword evidence="8" id="KW-0653">Protein transport</keyword>
<comment type="subcellular location">
    <subcellularLocation>
        <location evidence="1">Cell membrane</location>
        <topology evidence="1">Peripheral membrane protein</topology>
        <orientation evidence="1">Cytoplasmic side</orientation>
    </subcellularLocation>
</comment>
<dbReference type="InterPro" id="IPR000897">
    <property type="entry name" value="SRP54_GTPase_dom"/>
</dbReference>
<evidence type="ECO:0000256" key="3">
    <source>
        <dbReference type="ARBA" id="ARBA00014919"/>
    </source>
</evidence>
<evidence type="ECO:0000256" key="4">
    <source>
        <dbReference type="ARBA" id="ARBA00022448"/>
    </source>
</evidence>
<reference evidence="17 18" key="1">
    <citation type="submission" date="2022-01" db="EMBL/GenBank/DDBJ databases">
        <title>Desulfofustis limnae sp. nov., a novel mesophilic sulfate-reducing bacterium isolated from marsh soil.</title>
        <authorList>
            <person name="Watanabe M."/>
            <person name="Takahashi A."/>
            <person name="Kojima H."/>
            <person name="Fukui M."/>
        </authorList>
    </citation>
    <scope>NUCLEOTIDE SEQUENCE [LARGE SCALE GENOMIC DNA]</scope>
    <source>
        <strain evidence="17 18">PPLL</strain>
    </source>
</reference>
<dbReference type="EMBL" id="AP025516">
    <property type="protein sequence ID" value="BDD87349.1"/>
    <property type="molecule type" value="Genomic_DNA"/>
</dbReference>
<dbReference type="PANTHER" id="PTHR43134:SF3">
    <property type="entry name" value="FLAGELLAR BIOSYNTHESIS PROTEIN FLHF"/>
    <property type="match status" value="1"/>
</dbReference>
<gene>
    <name evidence="17" type="primary">flhF</name>
    <name evidence="17" type="ORF">DPPLL_17140</name>
</gene>
<dbReference type="SMART" id="SM00382">
    <property type="entry name" value="AAA"/>
    <property type="match status" value="1"/>
</dbReference>
<evidence type="ECO:0000313" key="18">
    <source>
        <dbReference type="Proteomes" id="UP000830055"/>
    </source>
</evidence>
<keyword evidence="7" id="KW-1005">Bacterial flagellum biogenesis</keyword>
<keyword evidence="6" id="KW-0547">Nucleotide-binding</keyword>
<evidence type="ECO:0000313" key="17">
    <source>
        <dbReference type="EMBL" id="BDD87349.1"/>
    </source>
</evidence>
<evidence type="ECO:0000256" key="2">
    <source>
        <dbReference type="ARBA" id="ARBA00008531"/>
    </source>
</evidence>
<dbReference type="InterPro" id="IPR003593">
    <property type="entry name" value="AAA+_ATPase"/>
</dbReference>
<feature type="domain" description="SRP54-type proteins GTP-binding" evidence="16">
    <location>
        <begin position="237"/>
        <end position="428"/>
    </location>
</feature>